<reference evidence="2" key="1">
    <citation type="submission" date="2021-01" db="EMBL/GenBank/DDBJ databases">
        <authorList>
            <person name="Corre E."/>
            <person name="Pelletier E."/>
            <person name="Niang G."/>
            <person name="Scheremetjew M."/>
            <person name="Finn R."/>
            <person name="Kale V."/>
            <person name="Holt S."/>
            <person name="Cochrane G."/>
            <person name="Meng A."/>
            <person name="Brown T."/>
            <person name="Cohen L."/>
        </authorList>
    </citation>
    <scope>NUCLEOTIDE SEQUENCE</scope>
    <source>
        <strain evidence="2">SL-175</strain>
    </source>
</reference>
<gene>
    <name evidence="2" type="ORF">MANT1106_LOCUS6609</name>
</gene>
<feature type="compositionally biased region" description="Polar residues" evidence="1">
    <location>
        <begin position="229"/>
        <end position="239"/>
    </location>
</feature>
<sequence length="394" mass="40823">MSVQSSRPVSVQAGSGADTAGGGALKRGSTGTRTAPSIPSKFETLVNTSERAKDGFGSRTDRNRHADTDYPGPGAYTTDGQASTMVKSLESLSKKGYGNGFVSGERRLPRSPGEYFRSPGPGAYGSGAARMLVSKTDFNRAKSTGSFARPLENVGPPLEPRVAVRPPPGPGAYTIRAAGAAGVKSVFRSGTERFGSERASAASASMPSPGTYNVHVVASSFRSDTRSAPSAAFKSTSRLDSAGQAGGSGSHARRSGSGAPSIIYRDTENVGASGAPGPGQYGYGFDREETAYRLLIQRAGKSSAAFARTSDDRFGHSTLNRVVSCVAPGPGQYAVSGALGYGDHRAVTGPFKSTSARSDPNGRKATSLPPGPAFYSPASVDRKSFHLNAQRRFM</sequence>
<organism evidence="2">
    <name type="scientific">Mantoniella antarctica</name>
    <dbReference type="NCBI Taxonomy" id="81844"/>
    <lineage>
        <taxon>Eukaryota</taxon>
        <taxon>Viridiplantae</taxon>
        <taxon>Chlorophyta</taxon>
        <taxon>Mamiellophyceae</taxon>
        <taxon>Mamiellales</taxon>
        <taxon>Mamiellaceae</taxon>
        <taxon>Mantoniella</taxon>
    </lineage>
</organism>
<dbReference type="InterPro" id="IPR051291">
    <property type="entry name" value="CIMAP"/>
</dbReference>
<evidence type="ECO:0000256" key="1">
    <source>
        <dbReference type="SAM" id="MobiDB-lite"/>
    </source>
</evidence>
<dbReference type="PANTHER" id="PTHR21580:SF28">
    <property type="entry name" value="BOREALIN N-TERMINAL DOMAIN-CONTAINING PROTEIN-RELATED"/>
    <property type="match status" value="1"/>
</dbReference>
<feature type="compositionally biased region" description="Basic and acidic residues" evidence="1">
    <location>
        <begin position="50"/>
        <end position="68"/>
    </location>
</feature>
<feature type="region of interest" description="Disordered" evidence="1">
    <location>
        <begin position="350"/>
        <end position="373"/>
    </location>
</feature>
<accession>A0A7S0X611</accession>
<dbReference type="AlphaFoldDB" id="A0A7S0X611"/>
<dbReference type="EMBL" id="HBFC01011277">
    <property type="protein sequence ID" value="CAD8703927.1"/>
    <property type="molecule type" value="Transcribed_RNA"/>
</dbReference>
<dbReference type="Pfam" id="PF07004">
    <property type="entry name" value="SHIPPO-rpt"/>
    <property type="match status" value="1"/>
</dbReference>
<feature type="region of interest" description="Disordered" evidence="1">
    <location>
        <begin position="229"/>
        <end position="262"/>
    </location>
</feature>
<name>A0A7S0X611_9CHLO</name>
<feature type="region of interest" description="Disordered" evidence="1">
    <location>
        <begin position="1"/>
        <end position="80"/>
    </location>
</feature>
<evidence type="ECO:0000313" key="2">
    <source>
        <dbReference type="EMBL" id="CAD8703927.1"/>
    </source>
</evidence>
<dbReference type="PANTHER" id="PTHR21580">
    <property type="entry name" value="SHIPPO-1-RELATED"/>
    <property type="match status" value="1"/>
</dbReference>
<protein>
    <submittedName>
        <fullName evidence="2">Uncharacterized protein</fullName>
    </submittedName>
</protein>
<dbReference type="InterPro" id="IPR010736">
    <property type="entry name" value="SHIPPO-rpt"/>
</dbReference>
<proteinExistence type="predicted"/>